<dbReference type="AlphaFoldDB" id="A0A8H4J5E9"/>
<dbReference type="GO" id="GO:0044550">
    <property type="term" value="P:secondary metabolite biosynthetic process"/>
    <property type="evidence" value="ECO:0007669"/>
    <property type="project" value="TreeGrafter"/>
</dbReference>
<evidence type="ECO:0000313" key="3">
    <source>
        <dbReference type="Proteomes" id="UP000572817"/>
    </source>
</evidence>
<organism evidence="2 3">
    <name type="scientific">Botryosphaeria dothidea</name>
    <dbReference type="NCBI Taxonomy" id="55169"/>
    <lineage>
        <taxon>Eukaryota</taxon>
        <taxon>Fungi</taxon>
        <taxon>Dikarya</taxon>
        <taxon>Ascomycota</taxon>
        <taxon>Pezizomycotina</taxon>
        <taxon>Dothideomycetes</taxon>
        <taxon>Dothideomycetes incertae sedis</taxon>
        <taxon>Botryosphaeriales</taxon>
        <taxon>Botryosphaeriaceae</taxon>
        <taxon>Botryosphaeria</taxon>
    </lineage>
</organism>
<dbReference type="GO" id="GO:0016747">
    <property type="term" value="F:acyltransferase activity, transferring groups other than amino-acyl groups"/>
    <property type="evidence" value="ECO:0007669"/>
    <property type="project" value="TreeGrafter"/>
</dbReference>
<comment type="caution">
    <text evidence="2">The sequence shown here is derived from an EMBL/GenBank/DDBJ whole genome shotgun (WGS) entry which is preliminary data.</text>
</comment>
<dbReference type="Gene3D" id="3.30.559.10">
    <property type="entry name" value="Chloramphenicol acetyltransferase-like domain"/>
    <property type="match status" value="2"/>
</dbReference>
<evidence type="ECO:0000313" key="2">
    <source>
        <dbReference type="EMBL" id="KAF4312289.1"/>
    </source>
</evidence>
<dbReference type="EMBL" id="WWBZ02000007">
    <property type="protein sequence ID" value="KAF4312289.1"/>
    <property type="molecule type" value="Genomic_DNA"/>
</dbReference>
<keyword evidence="3" id="KW-1185">Reference proteome</keyword>
<keyword evidence="1" id="KW-0808">Transferase</keyword>
<gene>
    <name evidence="2" type="ORF">GTA08_BOTSDO12294</name>
</gene>
<dbReference type="Proteomes" id="UP000572817">
    <property type="component" value="Unassembled WGS sequence"/>
</dbReference>
<proteinExistence type="predicted"/>
<dbReference type="OrthoDB" id="1862401at2759"/>
<evidence type="ECO:0000256" key="1">
    <source>
        <dbReference type="ARBA" id="ARBA00022679"/>
    </source>
</evidence>
<dbReference type="InterPro" id="IPR023213">
    <property type="entry name" value="CAT-like_dom_sf"/>
</dbReference>
<sequence length="489" mass="54575">MPHFEPFRETRTFEVVDVQNYPLEEVTPLSDIDCTYIRTYLPITSTYKLTNDVDKELVISNLCKGLQQTMQEYRFMAGNVQVNSKGRFFVKRSAAQRTFTVHINHLEHTDFPSYAELEQREFPFSELDDQHLPPNYCPIGDATTKPDEGHPVTLIQLNTIRGGIIIGTAIHHQCVGAKGIDAVIARWAAHARALFTGTPAPAFDASCLDQTPLNSTTPLPPNRIPEVEDKIKSLKYIPVLPDMQPAPPCATAQAAFHFPASKLAALKAATQRAQQQQQQQPGAWVSTNDCLTALLWRAMQRVKTARSPDAANDDPGRSVNMLQAVDIRDHHDPPIPHAYPGNTVFVSFVAAPRGRVGADGALPELARAVRAAVARWRARDMIEDVKDYIAAFPDKEGVRLALGAGPELDTVVTSWGVMTAYRSHDFGFGPLRALRVALGSFKGMFVILPRRIREEEWDEGIEVFVSLDKDDMERMKGDEEVLKWGEVRW</sequence>
<protein>
    <submittedName>
        <fullName evidence="2">Trichothecene 3-o-acetyltransferase protein</fullName>
    </submittedName>
</protein>
<dbReference type="PANTHER" id="PTHR31642">
    <property type="entry name" value="TRICHOTHECENE 3-O-ACETYLTRANSFERASE"/>
    <property type="match status" value="1"/>
</dbReference>
<accession>A0A8H4J5E9</accession>
<reference evidence="2" key="1">
    <citation type="submission" date="2020-04" db="EMBL/GenBank/DDBJ databases">
        <title>Genome Assembly and Annotation of Botryosphaeria dothidea sdau 11-99, a Latent Pathogen of Apple Fruit Ring Rot in China.</title>
        <authorList>
            <person name="Yu C."/>
            <person name="Diao Y."/>
            <person name="Lu Q."/>
            <person name="Zhao J."/>
            <person name="Cui S."/>
            <person name="Peng C."/>
            <person name="He B."/>
            <person name="Liu H."/>
        </authorList>
    </citation>
    <scope>NUCLEOTIDE SEQUENCE [LARGE SCALE GENOMIC DNA]</scope>
    <source>
        <strain evidence="2">Sdau11-99</strain>
    </source>
</reference>
<dbReference type="InterPro" id="IPR050317">
    <property type="entry name" value="Plant_Fungal_Acyltransferase"/>
</dbReference>
<dbReference type="PANTHER" id="PTHR31642:SF310">
    <property type="entry name" value="FATTY ALCOHOL:CAFFEOYL-COA ACYLTRANSFERASE"/>
    <property type="match status" value="1"/>
</dbReference>
<name>A0A8H4J5E9_9PEZI</name>
<dbReference type="Pfam" id="PF02458">
    <property type="entry name" value="Transferase"/>
    <property type="match status" value="1"/>
</dbReference>